<dbReference type="Gene3D" id="1.10.600.10">
    <property type="entry name" value="Farnesyl Diphosphate Synthase"/>
    <property type="match status" value="1"/>
</dbReference>
<dbReference type="PANTHER" id="PTHR35201">
    <property type="entry name" value="TERPENE SYNTHASE"/>
    <property type="match status" value="1"/>
</dbReference>
<evidence type="ECO:0000256" key="2">
    <source>
        <dbReference type="ARBA" id="ARBA00006333"/>
    </source>
</evidence>
<evidence type="ECO:0000313" key="7">
    <source>
        <dbReference type="EMBL" id="KIL66901.1"/>
    </source>
</evidence>
<evidence type="ECO:0000256" key="1">
    <source>
        <dbReference type="ARBA" id="ARBA00001946"/>
    </source>
</evidence>
<dbReference type="SFLD" id="SFLDG01020">
    <property type="entry name" value="Terpene_Cyclase_Like_2"/>
    <property type="match status" value="1"/>
</dbReference>
<dbReference type="Proteomes" id="UP000054549">
    <property type="component" value="Unassembled WGS sequence"/>
</dbReference>
<dbReference type="SUPFAM" id="SSF48576">
    <property type="entry name" value="Terpenoid synthases"/>
    <property type="match status" value="1"/>
</dbReference>
<evidence type="ECO:0000256" key="5">
    <source>
        <dbReference type="ARBA" id="ARBA00023239"/>
    </source>
</evidence>
<name>A0A0C2XC08_AMAMK</name>
<dbReference type="AlphaFoldDB" id="A0A0C2XC08"/>
<dbReference type="InterPro" id="IPR008949">
    <property type="entry name" value="Isoprenoid_synthase_dom_sf"/>
</dbReference>
<dbReference type="PANTHER" id="PTHR35201:SF4">
    <property type="entry name" value="BETA-PINACENE SYNTHASE-RELATED"/>
    <property type="match status" value="1"/>
</dbReference>
<dbReference type="Pfam" id="PF19086">
    <property type="entry name" value="Terpene_syn_C_2"/>
    <property type="match status" value="1"/>
</dbReference>
<keyword evidence="3 6" id="KW-0479">Metal-binding</keyword>
<dbReference type="STRING" id="946122.A0A0C2XC08"/>
<sequence>MLENLAPSLHIFESSRVFWNWLKYSLGFGPSFIIPDIISHCTYPVHLNPHHEEQSQASLQWLVASLAKTENLSQYPKAKLGQLISLVHPNADALRLRICIDYMNYVFWLDDKLEDLDVEGNRRLEEHCMAAMRDPVHYRTDVPEAILTKSWCSRLEQASSTAFKDRFMQTFLEYLQGVRNQVEVRAQDRIADIEEYMAIRLHSSGVIGSLTLAEFCGGYYLPDHVYHHPIIRSLRLAAGEHVFLVNDLVSYEKEVLARGDHHNLISVAMKTKGFSLQEAVDFVGKKINDCIDRFERDRKMVPLWDSETDRNVADLIAGYEYWMSGHLHWAFTSGRYLGAIKDMRVVKLRQ</sequence>
<keyword evidence="5 6" id="KW-0456">Lyase</keyword>
<protein>
    <recommendedName>
        <fullName evidence="6">Terpene synthase</fullName>
        <ecNumber evidence="6">4.2.3.-</ecNumber>
    </recommendedName>
</protein>
<dbReference type="GO" id="GO:0008299">
    <property type="term" value="P:isoprenoid biosynthetic process"/>
    <property type="evidence" value="ECO:0007669"/>
    <property type="project" value="UniProtKB-ARBA"/>
</dbReference>
<comment type="cofactor">
    <cofactor evidence="1 6">
        <name>Mg(2+)</name>
        <dbReference type="ChEBI" id="CHEBI:18420"/>
    </cofactor>
</comment>
<dbReference type="InParanoid" id="A0A0C2XC08"/>
<organism evidence="7 8">
    <name type="scientific">Amanita muscaria (strain Koide BX008)</name>
    <dbReference type="NCBI Taxonomy" id="946122"/>
    <lineage>
        <taxon>Eukaryota</taxon>
        <taxon>Fungi</taxon>
        <taxon>Dikarya</taxon>
        <taxon>Basidiomycota</taxon>
        <taxon>Agaricomycotina</taxon>
        <taxon>Agaricomycetes</taxon>
        <taxon>Agaricomycetidae</taxon>
        <taxon>Agaricales</taxon>
        <taxon>Pluteineae</taxon>
        <taxon>Amanitaceae</taxon>
        <taxon>Amanita</taxon>
    </lineage>
</organism>
<evidence type="ECO:0000313" key="8">
    <source>
        <dbReference type="Proteomes" id="UP000054549"/>
    </source>
</evidence>
<dbReference type="OrthoDB" id="2861623at2759"/>
<reference evidence="7 8" key="1">
    <citation type="submission" date="2014-04" db="EMBL/GenBank/DDBJ databases">
        <title>Evolutionary Origins and Diversification of the Mycorrhizal Mutualists.</title>
        <authorList>
            <consortium name="DOE Joint Genome Institute"/>
            <consortium name="Mycorrhizal Genomics Consortium"/>
            <person name="Kohler A."/>
            <person name="Kuo A."/>
            <person name="Nagy L.G."/>
            <person name="Floudas D."/>
            <person name="Copeland A."/>
            <person name="Barry K.W."/>
            <person name="Cichocki N."/>
            <person name="Veneault-Fourrey C."/>
            <person name="LaButti K."/>
            <person name="Lindquist E.A."/>
            <person name="Lipzen A."/>
            <person name="Lundell T."/>
            <person name="Morin E."/>
            <person name="Murat C."/>
            <person name="Riley R."/>
            <person name="Ohm R."/>
            <person name="Sun H."/>
            <person name="Tunlid A."/>
            <person name="Henrissat B."/>
            <person name="Grigoriev I.V."/>
            <person name="Hibbett D.S."/>
            <person name="Martin F."/>
        </authorList>
    </citation>
    <scope>NUCLEOTIDE SEQUENCE [LARGE SCALE GENOMIC DNA]</scope>
    <source>
        <strain evidence="7 8">Koide BX008</strain>
    </source>
</reference>
<evidence type="ECO:0000256" key="3">
    <source>
        <dbReference type="ARBA" id="ARBA00022723"/>
    </source>
</evidence>
<keyword evidence="8" id="KW-1185">Reference proteome</keyword>
<dbReference type="SFLD" id="SFLDS00005">
    <property type="entry name" value="Isoprenoid_Synthase_Type_I"/>
    <property type="match status" value="1"/>
</dbReference>
<evidence type="ECO:0000256" key="4">
    <source>
        <dbReference type="ARBA" id="ARBA00022842"/>
    </source>
</evidence>
<dbReference type="EC" id="4.2.3.-" evidence="6"/>
<accession>A0A0C2XC08</accession>
<proteinExistence type="inferred from homology"/>
<comment type="similarity">
    <text evidence="2 6">Belongs to the terpene synthase family.</text>
</comment>
<dbReference type="GO" id="GO:0046872">
    <property type="term" value="F:metal ion binding"/>
    <property type="evidence" value="ECO:0007669"/>
    <property type="project" value="UniProtKB-KW"/>
</dbReference>
<dbReference type="GO" id="GO:0010333">
    <property type="term" value="F:terpene synthase activity"/>
    <property type="evidence" value="ECO:0007669"/>
    <property type="project" value="InterPro"/>
</dbReference>
<keyword evidence="4 6" id="KW-0460">Magnesium</keyword>
<dbReference type="EMBL" id="KN818234">
    <property type="protein sequence ID" value="KIL66901.1"/>
    <property type="molecule type" value="Genomic_DNA"/>
</dbReference>
<evidence type="ECO:0000256" key="6">
    <source>
        <dbReference type="RuleBase" id="RU366034"/>
    </source>
</evidence>
<dbReference type="HOGENOM" id="CLU_042538_2_1_1"/>
<dbReference type="InterPro" id="IPR034686">
    <property type="entry name" value="Terpene_cyclase-like_2"/>
</dbReference>
<gene>
    <name evidence="7" type="ORF">M378DRAFT_9915</name>
</gene>